<evidence type="ECO:0000256" key="1">
    <source>
        <dbReference type="SAM" id="Phobius"/>
    </source>
</evidence>
<dbReference type="InterPro" id="IPR011335">
    <property type="entry name" value="Restrct_endonuc-II-like"/>
</dbReference>
<organism evidence="2">
    <name type="scientific">Timema douglasi</name>
    <name type="common">Walking stick</name>
    <dbReference type="NCBI Taxonomy" id="61478"/>
    <lineage>
        <taxon>Eukaryota</taxon>
        <taxon>Metazoa</taxon>
        <taxon>Ecdysozoa</taxon>
        <taxon>Arthropoda</taxon>
        <taxon>Hexapoda</taxon>
        <taxon>Insecta</taxon>
        <taxon>Pterygota</taxon>
        <taxon>Neoptera</taxon>
        <taxon>Polyneoptera</taxon>
        <taxon>Phasmatodea</taxon>
        <taxon>Timematodea</taxon>
        <taxon>Timematoidea</taxon>
        <taxon>Timematidae</taxon>
        <taxon>Timema</taxon>
    </lineage>
</organism>
<name>A0A7R8Z8P4_TIMDO</name>
<gene>
    <name evidence="2" type="ORF">TDIB3V08_LOCUS2480</name>
</gene>
<dbReference type="EMBL" id="OA565020">
    <property type="protein sequence ID" value="CAD7196124.1"/>
    <property type="molecule type" value="Genomic_DNA"/>
</dbReference>
<keyword evidence="1" id="KW-0472">Membrane</keyword>
<dbReference type="Gene3D" id="3.90.320.10">
    <property type="match status" value="1"/>
</dbReference>
<feature type="transmembrane region" description="Helical" evidence="1">
    <location>
        <begin position="43"/>
        <end position="62"/>
    </location>
</feature>
<protein>
    <submittedName>
        <fullName evidence="2">Uncharacterized protein</fullName>
    </submittedName>
</protein>
<dbReference type="GO" id="GO:0006281">
    <property type="term" value="P:DNA repair"/>
    <property type="evidence" value="ECO:0007669"/>
    <property type="project" value="UniProtKB-ARBA"/>
</dbReference>
<reference evidence="2" key="1">
    <citation type="submission" date="2020-11" db="EMBL/GenBank/DDBJ databases">
        <authorList>
            <person name="Tran Van P."/>
        </authorList>
    </citation>
    <scope>NUCLEOTIDE SEQUENCE</scope>
</reference>
<dbReference type="InterPro" id="IPR011604">
    <property type="entry name" value="PDDEXK-like_dom_sf"/>
</dbReference>
<accession>A0A7R8Z8P4</accession>
<keyword evidence="1" id="KW-0812">Transmembrane</keyword>
<dbReference type="SUPFAM" id="SSF52980">
    <property type="entry name" value="Restriction endonuclease-like"/>
    <property type="match status" value="1"/>
</dbReference>
<keyword evidence="1" id="KW-1133">Transmembrane helix</keyword>
<proteinExistence type="predicted"/>
<sequence>MYGVIKQSKLFDSYYTWSSLKERSGFESWPGTLDNTQGSVKQGANIILLLMMLVAVYSHYMVNDKFERIAPALEKPPPVHPTEIRTSISPSSAVELNTTSALANYATEVGICEFLFNTLDCMSCLSPNCLLLSLTSLLIAGGDSHYRKLLQPSVEGGTSTTLLNEGTCDNGVSAVGSTTALARRIFFKYLYILASSLRPVAHGKVAHIQQVPHSELEESLTPAQVSGVNVHKIMTKGTLLLSPMGVAEEYLEGVVPRVEGKAYYPFGLYALSTNYFNGLRFGKVKLEEVNPHSRGGRVESHLGKPPPVHLTEIRTSISPSSAVELNTTSALANYATEVKLEEVNPHSRGGRVESHLGKPPPVHLTEIRTSISPSSAVELNTTSALANYATEGRKEGSNVHTDRMQEELFGQRFLVVDFVIWTAGKILWSEKYSKSTLATRHGMEQEKLAKQKLKEENGIQSADCGLFVDADLPFLKASPDNTQMDWKGDTKDEDSTQAQQFVDIELSPTCSAEVDQPISHYEDDEDEVFLGFDNILKVYAPSPDESGEDGDISSNPYYTAPDVDALYSVSKTKIPRKLKVEWKGTQEKKYLSSREAPVQPPQRSKLNLRVGGQCSLMSILLTNKLRTNMMMGVSTASGLLNAAAAFLVKRTAVRRFTPVGEVVVARILPSSRPEEMRYTATTHTNFICVLIEQCCGCIAHLICCHGTPVFRSTLFAEQ</sequence>
<dbReference type="AlphaFoldDB" id="A0A7R8Z8P4"/>
<evidence type="ECO:0000313" key="2">
    <source>
        <dbReference type="EMBL" id="CAD7196124.1"/>
    </source>
</evidence>